<dbReference type="EMBL" id="PCTL01000001">
    <property type="protein sequence ID" value="PIP73997.1"/>
    <property type="molecule type" value="Genomic_DNA"/>
</dbReference>
<protein>
    <submittedName>
        <fullName evidence="2">Uncharacterized protein</fullName>
    </submittedName>
</protein>
<evidence type="ECO:0000313" key="2">
    <source>
        <dbReference type="EMBL" id="PIP73997.1"/>
    </source>
</evidence>
<evidence type="ECO:0000313" key="3">
    <source>
        <dbReference type="Proteomes" id="UP000230638"/>
    </source>
</evidence>
<sequence length="164" mass="18484">MKTRIGIVLGIIILAGVGWYFLRGGDRDEFLPYEDFNDFLAITRSEKEIAEYTENLKEAYRNDTYGGDTPEETLNLFIDALKAGDTALAAKYFIVEKQARMAEELRAGIDSGGVDLFLTSLEGNRTESGYAEDHFFSYEIKGNLAMTIELVKNPYSPVWKIESL</sequence>
<keyword evidence="1" id="KW-0812">Transmembrane</keyword>
<reference evidence="2 3" key="1">
    <citation type="submission" date="2017-09" db="EMBL/GenBank/DDBJ databases">
        <title>Depth-based differentiation of microbial function through sediment-hosted aquifers and enrichment of novel symbionts in the deep terrestrial subsurface.</title>
        <authorList>
            <person name="Probst A.J."/>
            <person name="Ladd B."/>
            <person name="Jarett J.K."/>
            <person name="Geller-Mcgrath D.E."/>
            <person name="Sieber C.M."/>
            <person name="Emerson J.B."/>
            <person name="Anantharaman K."/>
            <person name="Thomas B.C."/>
            <person name="Malmstrom R."/>
            <person name="Stieglmeier M."/>
            <person name="Klingl A."/>
            <person name="Woyke T."/>
            <person name="Ryan C.M."/>
            <person name="Banfield J.F."/>
        </authorList>
    </citation>
    <scope>NUCLEOTIDE SEQUENCE [LARGE SCALE GENOMIC DNA]</scope>
    <source>
        <strain evidence="2">CG22_combo_CG10-13_8_21_14_all_47_15</strain>
    </source>
</reference>
<evidence type="ECO:0000256" key="1">
    <source>
        <dbReference type="SAM" id="Phobius"/>
    </source>
</evidence>
<keyword evidence="1" id="KW-1133">Transmembrane helix</keyword>
<dbReference type="AlphaFoldDB" id="A0A2H0CVS8"/>
<accession>A0A2H0CVS8</accession>
<keyword evidence="1" id="KW-0472">Membrane</keyword>
<proteinExistence type="predicted"/>
<feature type="transmembrane region" description="Helical" evidence="1">
    <location>
        <begin position="6"/>
        <end position="22"/>
    </location>
</feature>
<gene>
    <name evidence="2" type="ORF">COW88_00270</name>
</gene>
<comment type="caution">
    <text evidence="2">The sequence shown here is derived from an EMBL/GenBank/DDBJ whole genome shotgun (WGS) entry which is preliminary data.</text>
</comment>
<dbReference type="Proteomes" id="UP000230638">
    <property type="component" value="Unassembled WGS sequence"/>
</dbReference>
<organism evidence="2 3">
    <name type="scientific">Candidatus Lloydbacteria bacterium CG22_combo_CG10-13_8_21_14_all_47_15</name>
    <dbReference type="NCBI Taxonomy" id="1974635"/>
    <lineage>
        <taxon>Bacteria</taxon>
        <taxon>Candidatus Lloydiibacteriota</taxon>
    </lineage>
</organism>
<name>A0A2H0CVS8_9BACT</name>